<feature type="domain" description="Nitroreductase" evidence="7">
    <location>
        <begin position="8"/>
        <end position="185"/>
    </location>
</feature>
<dbReference type="PANTHER" id="PTHR43673">
    <property type="entry name" value="NAD(P)H NITROREDUCTASE YDGI-RELATED"/>
    <property type="match status" value="1"/>
</dbReference>
<evidence type="ECO:0000256" key="6">
    <source>
        <dbReference type="ARBA" id="ARBA00023002"/>
    </source>
</evidence>
<keyword evidence="6" id="KW-0560">Oxidoreductase</keyword>
<dbReference type="Gene3D" id="3.40.109.10">
    <property type="entry name" value="NADH Oxidase"/>
    <property type="match status" value="1"/>
</dbReference>
<evidence type="ECO:0000256" key="4">
    <source>
        <dbReference type="ARBA" id="ARBA00022643"/>
    </source>
</evidence>
<dbReference type="Pfam" id="PF00881">
    <property type="entry name" value="Nitroreductase"/>
    <property type="match status" value="1"/>
</dbReference>
<gene>
    <name evidence="8" type="ORF">SAMN03080594_103180</name>
</gene>
<keyword evidence="5" id="KW-0521">NADP</keyword>
<dbReference type="InterPro" id="IPR000415">
    <property type="entry name" value="Nitroreductase-like"/>
</dbReference>
<dbReference type="EMBL" id="FQUX01000003">
    <property type="protein sequence ID" value="SHF27735.1"/>
    <property type="molecule type" value="Genomic_DNA"/>
</dbReference>
<name>A0A1M5AC25_9FLAO</name>
<dbReference type="PANTHER" id="PTHR43673:SF2">
    <property type="entry name" value="NITROREDUCTASE"/>
    <property type="match status" value="1"/>
</dbReference>
<dbReference type="OrthoDB" id="9809288at2"/>
<keyword evidence="9" id="KW-1185">Reference proteome</keyword>
<evidence type="ECO:0000256" key="2">
    <source>
        <dbReference type="ARBA" id="ARBA00007118"/>
    </source>
</evidence>
<reference evidence="9" key="1">
    <citation type="submission" date="2016-11" db="EMBL/GenBank/DDBJ databases">
        <authorList>
            <person name="Varghese N."/>
            <person name="Submissions S."/>
        </authorList>
    </citation>
    <scope>NUCLEOTIDE SEQUENCE [LARGE SCALE GENOMIC DNA]</scope>
    <source>
        <strain evidence="9">DSM 17539</strain>
    </source>
</reference>
<evidence type="ECO:0000313" key="9">
    <source>
        <dbReference type="Proteomes" id="UP000184406"/>
    </source>
</evidence>
<dbReference type="SUPFAM" id="SSF55469">
    <property type="entry name" value="FMN-dependent nitroreductase-like"/>
    <property type="match status" value="1"/>
</dbReference>
<keyword evidence="3" id="KW-0285">Flavoprotein</keyword>
<keyword evidence="4" id="KW-0288">FMN</keyword>
<dbReference type="RefSeq" id="WP_072861802.1">
    <property type="nucleotide sequence ID" value="NZ_FQUX01000003.1"/>
</dbReference>
<protein>
    <submittedName>
        <fullName evidence="8">Nitroreductase</fullName>
    </submittedName>
</protein>
<dbReference type="AlphaFoldDB" id="A0A1M5AC25"/>
<dbReference type="InterPro" id="IPR033878">
    <property type="entry name" value="NfsB-like"/>
</dbReference>
<accession>A0A1M5AC25</accession>
<dbReference type="InterPro" id="IPR029479">
    <property type="entry name" value="Nitroreductase"/>
</dbReference>
<evidence type="ECO:0000256" key="5">
    <source>
        <dbReference type="ARBA" id="ARBA00022857"/>
    </source>
</evidence>
<evidence type="ECO:0000259" key="7">
    <source>
        <dbReference type="Pfam" id="PF00881"/>
    </source>
</evidence>
<evidence type="ECO:0000256" key="3">
    <source>
        <dbReference type="ARBA" id="ARBA00022630"/>
    </source>
</evidence>
<evidence type="ECO:0000313" key="8">
    <source>
        <dbReference type="EMBL" id="SHF27735.1"/>
    </source>
</evidence>
<evidence type="ECO:0000256" key="1">
    <source>
        <dbReference type="ARBA" id="ARBA00001917"/>
    </source>
</evidence>
<dbReference type="GO" id="GO:0016491">
    <property type="term" value="F:oxidoreductase activity"/>
    <property type="evidence" value="ECO:0007669"/>
    <property type="project" value="UniProtKB-KW"/>
</dbReference>
<organism evidence="8 9">
    <name type="scientific">Arenibacter palladensis</name>
    <dbReference type="NCBI Taxonomy" id="237373"/>
    <lineage>
        <taxon>Bacteria</taxon>
        <taxon>Pseudomonadati</taxon>
        <taxon>Bacteroidota</taxon>
        <taxon>Flavobacteriia</taxon>
        <taxon>Flavobacteriales</taxon>
        <taxon>Flavobacteriaceae</taxon>
        <taxon>Arenibacter</taxon>
    </lineage>
</organism>
<dbReference type="Proteomes" id="UP000184406">
    <property type="component" value="Unassembled WGS sequence"/>
</dbReference>
<proteinExistence type="inferred from homology"/>
<sequence>MNLIDHLNWRYATKMFDPKRKVSKQDLELLKEAIRLSVSSYGLQLYKVLIIENNEVKAALRKASWDQSQITDASQLFVFCNYTLDYDRHVDDYVERIITTQGNSSDGIREYGEFIKRSIAKMSTEERKSWSEKQTYLALNNLLIACAELKIDACPMEGFNKQAYNRILGLDELGLNAAVIAPVGYRSASDKTQNRKKVRKTKKELFQTA</sequence>
<comment type="cofactor">
    <cofactor evidence="1">
        <name>FMN</name>
        <dbReference type="ChEBI" id="CHEBI:58210"/>
    </cofactor>
</comment>
<dbReference type="CDD" id="cd02149">
    <property type="entry name" value="NfsB-like"/>
    <property type="match status" value="1"/>
</dbReference>
<comment type="similarity">
    <text evidence="2">Belongs to the nitroreductase family.</text>
</comment>